<evidence type="ECO:0000313" key="1">
    <source>
        <dbReference type="EMBL" id="GKX67605.1"/>
    </source>
</evidence>
<protein>
    <submittedName>
        <fullName evidence="1">Multidrug ABC transporter ATP-binding protein</fullName>
    </submittedName>
</protein>
<accession>A0ACB5REA2</accession>
<comment type="caution">
    <text evidence="1">The sequence shown here is derived from an EMBL/GenBank/DDBJ whole genome shotgun (WGS) entry which is preliminary data.</text>
</comment>
<evidence type="ECO:0000313" key="2">
    <source>
        <dbReference type="Proteomes" id="UP001058074"/>
    </source>
</evidence>
<dbReference type="Proteomes" id="UP001058074">
    <property type="component" value="Unassembled WGS sequence"/>
</dbReference>
<organism evidence="1 2">
    <name type="scientific">Inconstantimicrobium mannanitabidum</name>
    <dbReference type="NCBI Taxonomy" id="1604901"/>
    <lineage>
        <taxon>Bacteria</taxon>
        <taxon>Bacillati</taxon>
        <taxon>Bacillota</taxon>
        <taxon>Clostridia</taxon>
        <taxon>Eubacteriales</taxon>
        <taxon>Clostridiaceae</taxon>
        <taxon>Inconstantimicrobium</taxon>
    </lineage>
</organism>
<name>A0ACB5REA2_9CLOT</name>
<dbReference type="EMBL" id="BROD01000001">
    <property type="protein sequence ID" value="GKX67605.1"/>
    <property type="molecule type" value="Genomic_DNA"/>
</dbReference>
<keyword evidence="2" id="KW-1185">Reference proteome</keyword>
<reference evidence="1" key="1">
    <citation type="journal article" date="2025" name="Int. J. Syst. Evol. Microbiol.">
        <title>Inconstantimicrobium mannanitabidum sp. nov., a novel member of the family Clostridiaceae isolated from anoxic soil under the treatment of reductive soil disinfestation.</title>
        <authorList>
            <person name="Ueki A."/>
            <person name="Tonouchi A."/>
            <person name="Honma S."/>
            <person name="Kaku N."/>
            <person name="Ueki K."/>
        </authorList>
    </citation>
    <scope>NUCLEOTIDE SEQUENCE</scope>
    <source>
        <strain evidence="1">TW13</strain>
    </source>
</reference>
<proteinExistence type="predicted"/>
<gene>
    <name evidence="1" type="ORF">rsdtw13_28630</name>
</gene>
<keyword evidence="1" id="KW-0547">Nucleotide-binding</keyword>
<sequence length="585" mass="66761">MRKELEKKEMFKLYFWTLSYFKPFILLTLLYVICGGTMIWGELMIPRRMGYLIDRVVPLKQLSLLINQIFILCGIVVVILIAKSIFNLLEQIISNKIIKNQQTDLMEKLQKLGFSYYEKVPTGEILSIFENAVNETQQTYTFLFPQFIYCLAQFVVPSIILISSEPIFFFAAMVGNIIYVFLNRTANKKIQYYLGIETKAAQVSQRSLYDAIEATTELKTMGSKDWIINKTIGDFNEFRVARMWSIFWRHFRYTTVGLTLTISIVLFYYYGLGLVQSGGLLIGELVGYSFLMGLVSRGFSVFFYIIPAQYNALNYAKYLYEFLNLKPDVVEDDNDLEVQIDNFDIEFKNVSFSYKDKQPIINDISFKIPFGKKTAIVGESGSGKSTILKLIGRFYDVTDGEILMGGYDIKKLKLKSLRKSFGYVFQDTYLFNMSIKDNIKLGKLDATEDEIIEAAKRASAHQFIMDTEEGYDTILGERGVRLSGGQKQRISIARMILKEPQIILLDEATSALDNVTEAAIKKSIDELSANKTVVAVAHRLSTIREYDSIIVLEAGKIAEHGTYESLMDKKGLFYGMVMRGAANEV</sequence>
<keyword evidence="1" id="KW-0067">ATP-binding</keyword>